<dbReference type="PANTHER" id="PTHR44329">
    <property type="entry name" value="SERINE/THREONINE-PROTEIN KINASE TNNI3K-RELATED"/>
    <property type="match status" value="1"/>
</dbReference>
<dbReference type="Proteomes" id="UP000816034">
    <property type="component" value="Unassembled WGS sequence"/>
</dbReference>
<dbReference type="SUPFAM" id="SSF56112">
    <property type="entry name" value="Protein kinase-like (PK-like)"/>
    <property type="match status" value="1"/>
</dbReference>
<comment type="caution">
    <text evidence="3">The sequence shown here is derived from an EMBL/GenBank/DDBJ whole genome shotgun (WGS) entry which is preliminary data.</text>
</comment>
<dbReference type="RefSeq" id="XP_044550842.1">
    <property type="nucleotide sequence ID" value="XM_044691241.1"/>
</dbReference>
<dbReference type="InterPro" id="IPR000719">
    <property type="entry name" value="Prot_kinase_dom"/>
</dbReference>
<protein>
    <recommendedName>
        <fullName evidence="2">Protein kinase domain-containing protein</fullName>
    </recommendedName>
</protein>
<evidence type="ECO:0000313" key="3">
    <source>
        <dbReference type="EMBL" id="KAG2386850.1"/>
    </source>
</evidence>
<dbReference type="Gene3D" id="3.30.200.20">
    <property type="entry name" value="Phosphorylase Kinase, domain 1"/>
    <property type="match status" value="1"/>
</dbReference>
<dbReference type="GO" id="GO:0004674">
    <property type="term" value="F:protein serine/threonine kinase activity"/>
    <property type="evidence" value="ECO:0007669"/>
    <property type="project" value="TreeGrafter"/>
</dbReference>
<dbReference type="PROSITE" id="PS50011">
    <property type="entry name" value="PROTEIN_KINASE_DOM"/>
    <property type="match status" value="1"/>
</dbReference>
<feature type="domain" description="Protein kinase" evidence="2">
    <location>
        <begin position="640"/>
        <end position="953"/>
    </location>
</feature>
<organism evidence="3 4">
    <name type="scientific">Naegleria lovaniensis</name>
    <name type="common">Amoeba</name>
    <dbReference type="NCBI Taxonomy" id="51637"/>
    <lineage>
        <taxon>Eukaryota</taxon>
        <taxon>Discoba</taxon>
        <taxon>Heterolobosea</taxon>
        <taxon>Tetramitia</taxon>
        <taxon>Eutetramitia</taxon>
        <taxon>Vahlkampfiidae</taxon>
        <taxon>Naegleria</taxon>
    </lineage>
</organism>
<name>A0AA88GTY9_NAELO</name>
<dbReference type="GeneID" id="68094341"/>
<dbReference type="InterPro" id="IPR011009">
    <property type="entry name" value="Kinase-like_dom_sf"/>
</dbReference>
<evidence type="ECO:0000259" key="2">
    <source>
        <dbReference type="PROSITE" id="PS50011"/>
    </source>
</evidence>
<reference evidence="3 4" key="1">
    <citation type="journal article" date="2018" name="BMC Genomics">
        <title>The genome of Naegleria lovaniensis, the basis for a comparative approach to unravel pathogenicity factors of the human pathogenic amoeba N. fowleri.</title>
        <authorList>
            <person name="Liechti N."/>
            <person name="Schurch N."/>
            <person name="Bruggmann R."/>
            <person name="Wittwer M."/>
        </authorList>
    </citation>
    <scope>NUCLEOTIDE SEQUENCE [LARGE SCALE GENOMIC DNA]</scope>
    <source>
        <strain evidence="3 4">ATCC 30569</strain>
    </source>
</reference>
<dbReference type="Pfam" id="PF00069">
    <property type="entry name" value="Pkinase"/>
    <property type="match status" value="1"/>
</dbReference>
<dbReference type="InterPro" id="IPR000742">
    <property type="entry name" value="EGF"/>
</dbReference>
<gene>
    <name evidence="3" type="ORF">C9374_001885</name>
</gene>
<keyword evidence="1" id="KW-0812">Transmembrane</keyword>
<feature type="transmembrane region" description="Helical" evidence="1">
    <location>
        <begin position="560"/>
        <end position="591"/>
    </location>
</feature>
<dbReference type="PROSITE" id="PS00022">
    <property type="entry name" value="EGF_1"/>
    <property type="match status" value="1"/>
</dbReference>
<accession>A0AA88GTY9</accession>
<feature type="transmembrane region" description="Helical" evidence="1">
    <location>
        <begin position="21"/>
        <end position="41"/>
    </location>
</feature>
<keyword evidence="4" id="KW-1185">Reference proteome</keyword>
<evidence type="ECO:0000256" key="1">
    <source>
        <dbReference type="SAM" id="Phobius"/>
    </source>
</evidence>
<keyword evidence="1" id="KW-1133">Transmembrane helix</keyword>
<dbReference type="Gene3D" id="1.10.510.10">
    <property type="entry name" value="Transferase(Phosphotransferase) domain 1"/>
    <property type="match status" value="1"/>
</dbReference>
<dbReference type="GO" id="GO:0005524">
    <property type="term" value="F:ATP binding"/>
    <property type="evidence" value="ECO:0007669"/>
    <property type="project" value="InterPro"/>
</dbReference>
<dbReference type="EMBL" id="PYSW02000014">
    <property type="protein sequence ID" value="KAG2386850.1"/>
    <property type="molecule type" value="Genomic_DNA"/>
</dbReference>
<sequence>MHRASSHTTKPERIKQEGFFKICNHVSIIIFLLTIILITNYTELVRCGKFSLSSSGIDWWNNYQQTQVTPKSTTDAGSDDIDYSNLFVDSPPQLSLFGVHKIITAKFVNSSLNEFMYLPSKRSSTMSFYFLTVVNQFGFMKIDCLNVFNSLEPSKAITRTIVLGKYNLEEQRVTWAVRKSIDFYFGRPFAYVTNNDEIIIVCNIKNDQGIYSKRFYQIKGDTDEEPSFETLNTSKEVNIVMEGSIDRNGASKWNVKLVYDDKDFFEMHNIMVSSVTQPKQDPLMVAFNFLGTGDLKTFDTASDNFVTQTYYRDGKRQNYKISSVYPAATVVSVTERGVFQEMFTLRTYPNENVTNPMITVRKFFYDSKKQTFILLAFVSGALGFTKTSTMGAVEGFMLYNNASFMGSYVIVSYEKGKTPTCVKTSYFGEDPVITSGYFISKRLLPISNDTALLYLEVFETKTGSLIDSSQIEIKCDNPLDLKFSILYEKRRYLILQNELVFILYLNTHPPSTLYDYTCHQQLVCRERDGDNLCNGHGTCRLDGSCGCDTYYLGTYCETYFFVQLFVIIGVISFLLVVFIGSFSTLLGLYLYKSINHRLTKLKKKEQAEQELEQKLLEYEGLQINERAIDLNTWIIPFDQLTIEREIVNTSGKTILQGNWKGTIVAVKKVQLNESVDYMGESQELLLDKSLEREASIMSRVRHPNILRFWGLCFTKTDQFLVTELFDYSLDSLIEDLRKNTFYLPTQVKIQILHDIACAMTYLHEFQPPILHRNIKPSTIMLCDDIKYGKVLTSIKPKIADFGLSTHLREDNVLTMQIGTVLYSDPLIFKGERYSEKCDVYSFSMLMYELFFETEPYSSSERVGEVKEQYNHYSVLPSKIVEGYRPKVPFSKALDSIGDWMEDNLELVNERIIDPEFLARSIQSFIELMKKCWSGDQDERPSFRVIQDTLSQILKGEIKSSNCNKTVNCILRTY</sequence>
<evidence type="ECO:0000313" key="4">
    <source>
        <dbReference type="Proteomes" id="UP000816034"/>
    </source>
</evidence>
<proteinExistence type="predicted"/>
<dbReference type="InterPro" id="IPR051681">
    <property type="entry name" value="Ser/Thr_Kinases-Pseudokinases"/>
</dbReference>
<dbReference type="AlphaFoldDB" id="A0AA88GTY9"/>
<keyword evidence="1" id="KW-0472">Membrane</keyword>